<dbReference type="STRING" id="350688.Clos_1368"/>
<feature type="transmembrane region" description="Helical" evidence="7">
    <location>
        <begin position="87"/>
        <end position="104"/>
    </location>
</feature>
<evidence type="ECO:0000313" key="8">
    <source>
        <dbReference type="EMBL" id="ABW18912.1"/>
    </source>
</evidence>
<dbReference type="eggNOG" id="COG0682">
    <property type="taxonomic scope" value="Bacteria"/>
</dbReference>
<reference evidence="9" key="1">
    <citation type="submission" date="2007-10" db="EMBL/GenBank/DDBJ databases">
        <title>Complete genome of Alkaliphilus oremlandii OhILAs.</title>
        <authorList>
            <person name="Copeland A."/>
            <person name="Lucas S."/>
            <person name="Lapidus A."/>
            <person name="Barry K."/>
            <person name="Detter J.C."/>
            <person name="Glavina del Rio T."/>
            <person name="Hammon N."/>
            <person name="Israni S."/>
            <person name="Dalin E."/>
            <person name="Tice H."/>
            <person name="Pitluck S."/>
            <person name="Chain P."/>
            <person name="Malfatti S."/>
            <person name="Shin M."/>
            <person name="Vergez L."/>
            <person name="Schmutz J."/>
            <person name="Larimer F."/>
            <person name="Land M."/>
            <person name="Hauser L."/>
            <person name="Kyrpides N."/>
            <person name="Mikhailova N."/>
            <person name="Stolz J.F."/>
            <person name="Dawson A."/>
            <person name="Fisher E."/>
            <person name="Crable B."/>
            <person name="Perera E."/>
            <person name="Lisak J."/>
            <person name="Ranganathan M."/>
            <person name="Basu P."/>
            <person name="Richardson P."/>
        </authorList>
    </citation>
    <scope>NUCLEOTIDE SEQUENCE [LARGE SCALE GENOMIC DNA]</scope>
    <source>
        <strain evidence="9">OhILAs</strain>
    </source>
</reference>
<dbReference type="GO" id="GO:0042158">
    <property type="term" value="P:lipoprotein biosynthetic process"/>
    <property type="evidence" value="ECO:0007669"/>
    <property type="project" value="UniProtKB-UniRule"/>
</dbReference>
<evidence type="ECO:0000256" key="7">
    <source>
        <dbReference type="HAMAP-Rule" id="MF_01147"/>
    </source>
</evidence>
<dbReference type="UniPathway" id="UPA00664"/>
<evidence type="ECO:0000256" key="5">
    <source>
        <dbReference type="ARBA" id="ARBA00022989"/>
    </source>
</evidence>
<keyword evidence="3 7" id="KW-0808">Transferase</keyword>
<keyword evidence="2 7" id="KW-1003">Cell membrane</keyword>
<dbReference type="KEGG" id="aoe:Clos_1368"/>
<feature type="transmembrane region" description="Helical" evidence="7">
    <location>
        <begin position="161"/>
        <end position="179"/>
    </location>
</feature>
<dbReference type="InterPro" id="IPR001640">
    <property type="entry name" value="Lgt"/>
</dbReference>
<comment type="pathway">
    <text evidence="7">Protein modification; lipoprotein biosynthesis (diacylglyceryl transfer).</text>
</comment>
<comment type="subcellular location">
    <subcellularLocation>
        <location evidence="7">Cell membrane</location>
        <topology evidence="7">Multi-pass membrane protein</topology>
    </subcellularLocation>
</comment>
<dbReference type="PANTHER" id="PTHR30589:SF0">
    <property type="entry name" value="PHOSPHATIDYLGLYCEROL--PROLIPOPROTEIN DIACYLGLYCERYL TRANSFERASE"/>
    <property type="match status" value="1"/>
</dbReference>
<evidence type="ECO:0000313" key="9">
    <source>
        <dbReference type="Proteomes" id="UP000000269"/>
    </source>
</evidence>
<feature type="transmembrane region" description="Helical" evidence="7">
    <location>
        <begin position="186"/>
        <end position="203"/>
    </location>
</feature>
<feature type="transmembrane region" description="Helical" evidence="7">
    <location>
        <begin position="13"/>
        <end position="33"/>
    </location>
</feature>
<dbReference type="EMBL" id="CP000853">
    <property type="protein sequence ID" value="ABW18912.1"/>
    <property type="molecule type" value="Genomic_DNA"/>
</dbReference>
<sequence length="244" mass="27430">MNPIAFTIFGIEVAWYGILISMGILFGIGIATYRAKKEGLYNDVIIDLSLIAVPVAIVGARAYYVIFSWDYYAKHPEQILNIRQGGLAIHGAIIGGVLVGYLFSRYKKIKFWTLADICAPSIILGQAIGRWGNYANQEAHGGPTNLPWAIEVNGVRVHPTFLYESIWNFIVFCFLSYYSGKKKYNGEIFILYIILYSVARFFIEGLRTDSLMIGPLRVAQVISIISIIGAMIIGSILRRKKRKY</sequence>
<evidence type="ECO:0000256" key="2">
    <source>
        <dbReference type="ARBA" id="ARBA00022475"/>
    </source>
</evidence>
<dbReference type="GO" id="GO:0005886">
    <property type="term" value="C:plasma membrane"/>
    <property type="evidence" value="ECO:0007669"/>
    <property type="project" value="UniProtKB-SubCell"/>
</dbReference>
<dbReference type="HOGENOM" id="CLU_013386_1_2_9"/>
<dbReference type="OrthoDB" id="871140at2"/>
<dbReference type="AlphaFoldDB" id="A8MH25"/>
<comment type="function">
    <text evidence="7">Catalyzes the transfer of the diacylglyceryl group from phosphatidylglycerol to the sulfhydryl group of the N-terminal cysteine of a prolipoprotein, the first step in the formation of mature lipoproteins.</text>
</comment>
<evidence type="ECO:0000256" key="6">
    <source>
        <dbReference type="ARBA" id="ARBA00023136"/>
    </source>
</evidence>
<organism evidence="8 9">
    <name type="scientific">Alkaliphilus oremlandii (strain OhILAs)</name>
    <name type="common">Clostridium oremlandii (strain OhILAs)</name>
    <dbReference type="NCBI Taxonomy" id="350688"/>
    <lineage>
        <taxon>Bacteria</taxon>
        <taxon>Bacillati</taxon>
        <taxon>Bacillota</taxon>
        <taxon>Clostridia</taxon>
        <taxon>Peptostreptococcales</taxon>
        <taxon>Natronincolaceae</taxon>
        <taxon>Alkaliphilus</taxon>
    </lineage>
</organism>
<accession>A8MH25</accession>
<dbReference type="Pfam" id="PF01790">
    <property type="entry name" value="LGT"/>
    <property type="match status" value="1"/>
</dbReference>
<dbReference type="HAMAP" id="MF_01147">
    <property type="entry name" value="Lgt"/>
    <property type="match status" value="1"/>
</dbReference>
<dbReference type="EC" id="2.5.1.145" evidence="7"/>
<proteinExistence type="inferred from homology"/>
<keyword evidence="9" id="KW-1185">Reference proteome</keyword>
<comment type="similarity">
    <text evidence="1 7">Belongs to the Lgt family.</text>
</comment>
<dbReference type="PANTHER" id="PTHR30589">
    <property type="entry name" value="PROLIPOPROTEIN DIACYLGLYCERYL TRANSFERASE"/>
    <property type="match status" value="1"/>
</dbReference>
<comment type="catalytic activity">
    <reaction evidence="7">
        <text>L-cysteinyl-[prolipoprotein] + a 1,2-diacyl-sn-glycero-3-phospho-(1'-sn-glycerol) = an S-1,2-diacyl-sn-glyceryl-L-cysteinyl-[prolipoprotein] + sn-glycerol 1-phosphate + H(+)</text>
        <dbReference type="Rhea" id="RHEA:56712"/>
        <dbReference type="Rhea" id="RHEA-COMP:14679"/>
        <dbReference type="Rhea" id="RHEA-COMP:14680"/>
        <dbReference type="ChEBI" id="CHEBI:15378"/>
        <dbReference type="ChEBI" id="CHEBI:29950"/>
        <dbReference type="ChEBI" id="CHEBI:57685"/>
        <dbReference type="ChEBI" id="CHEBI:64716"/>
        <dbReference type="ChEBI" id="CHEBI:140658"/>
        <dbReference type="EC" id="2.5.1.145"/>
    </reaction>
</comment>
<gene>
    <name evidence="7" type="primary">lgt</name>
    <name evidence="8" type="ordered locus">Clos_1368</name>
</gene>
<dbReference type="Proteomes" id="UP000000269">
    <property type="component" value="Chromosome"/>
</dbReference>
<dbReference type="NCBIfam" id="TIGR00544">
    <property type="entry name" value="lgt"/>
    <property type="match status" value="1"/>
</dbReference>
<feature type="transmembrane region" description="Helical" evidence="7">
    <location>
        <begin position="218"/>
        <end position="237"/>
    </location>
</feature>
<keyword evidence="5 7" id="KW-1133">Transmembrane helix</keyword>
<keyword evidence="6 7" id="KW-0472">Membrane</keyword>
<keyword evidence="8" id="KW-0449">Lipoprotein</keyword>
<protein>
    <recommendedName>
        <fullName evidence="7">Phosphatidylglycerol--prolipoprotein diacylglyceryl transferase</fullName>
        <ecNumber evidence="7">2.5.1.145</ecNumber>
    </recommendedName>
</protein>
<dbReference type="GO" id="GO:0008961">
    <property type="term" value="F:phosphatidylglycerol-prolipoprotein diacylglyceryl transferase activity"/>
    <property type="evidence" value="ECO:0007669"/>
    <property type="project" value="UniProtKB-UniRule"/>
</dbReference>
<feature type="binding site" evidence="7">
    <location>
        <position position="130"/>
    </location>
    <ligand>
        <name>a 1,2-diacyl-sn-glycero-3-phospho-(1'-sn-glycerol)</name>
        <dbReference type="ChEBI" id="CHEBI:64716"/>
    </ligand>
</feature>
<keyword evidence="4 7" id="KW-0812">Transmembrane</keyword>
<dbReference type="RefSeq" id="WP_012159224.1">
    <property type="nucleotide sequence ID" value="NC_009922.1"/>
</dbReference>
<dbReference type="PROSITE" id="PS01311">
    <property type="entry name" value="LGT"/>
    <property type="match status" value="1"/>
</dbReference>
<feature type="transmembrane region" description="Helical" evidence="7">
    <location>
        <begin position="45"/>
        <end position="67"/>
    </location>
</feature>
<evidence type="ECO:0000256" key="1">
    <source>
        <dbReference type="ARBA" id="ARBA00007150"/>
    </source>
</evidence>
<name>A8MH25_ALKOO</name>
<evidence type="ECO:0000256" key="4">
    <source>
        <dbReference type="ARBA" id="ARBA00022692"/>
    </source>
</evidence>
<evidence type="ECO:0000256" key="3">
    <source>
        <dbReference type="ARBA" id="ARBA00022679"/>
    </source>
</evidence>